<comment type="caution">
    <text evidence="1">The sequence shown here is derived from an EMBL/GenBank/DDBJ whole genome shotgun (WGS) entry which is preliminary data.</text>
</comment>
<dbReference type="InterPro" id="IPR010106">
    <property type="entry name" value="RpnA"/>
</dbReference>
<sequence>MAFHKALKDLNLLDRFLFAEAMEDPVIMQTILEIILGKDILLKYPPQAEKEKRSSPLFRFIRMDVWAMDAEDTVYDAEVQKEDTKNLPKRSRLYQSMIDTKLLDPGEVDFGRMNNVYTIMIAPFDLFGKGLYRYTFRMRCDEDPGIALDDGAARIFLNTRGKDPSGVSEELIELLRYIEHTTEEVSSSCRSGKIRELQRRIAMIKSSEEIGVKYMQEWEEKVIEQRRAREEGVAEGRAEGEEHKLFVQIYKKLSKGCSLSATADSLEEEIPDIQDMYDFLKPRKTQTVEESWKDWLASGGRQSLASPGSRVTTP</sequence>
<dbReference type="AlphaFoldDB" id="A0A921HZ87"/>
<dbReference type="EMBL" id="DYVY01000036">
    <property type="protein sequence ID" value="HJF93540.1"/>
    <property type="molecule type" value="Genomic_DNA"/>
</dbReference>
<proteinExistence type="predicted"/>
<evidence type="ECO:0000313" key="2">
    <source>
        <dbReference type="Proteomes" id="UP000769156"/>
    </source>
</evidence>
<reference evidence="1" key="2">
    <citation type="submission" date="2021-09" db="EMBL/GenBank/DDBJ databases">
        <authorList>
            <person name="Gilroy R."/>
        </authorList>
    </citation>
    <scope>NUCLEOTIDE SEQUENCE</scope>
    <source>
        <strain evidence="1">ChiSjej5B23-16112</strain>
    </source>
</reference>
<evidence type="ECO:0000313" key="1">
    <source>
        <dbReference type="EMBL" id="HJF93540.1"/>
    </source>
</evidence>
<protein>
    <submittedName>
        <fullName evidence="1">Rpn family recombination-promoting nuclease/putative transposase</fullName>
    </submittedName>
</protein>
<dbReference type="Pfam" id="PF12784">
    <property type="entry name" value="PDDEXK_2"/>
    <property type="match status" value="1"/>
</dbReference>
<reference evidence="1" key="1">
    <citation type="journal article" date="2021" name="PeerJ">
        <title>Extensive microbial diversity within the chicken gut microbiome revealed by metagenomics and culture.</title>
        <authorList>
            <person name="Gilroy R."/>
            <person name="Ravi A."/>
            <person name="Getino M."/>
            <person name="Pursley I."/>
            <person name="Horton D.L."/>
            <person name="Alikhan N.F."/>
            <person name="Baker D."/>
            <person name="Gharbi K."/>
            <person name="Hall N."/>
            <person name="Watson M."/>
            <person name="Adriaenssens E.M."/>
            <person name="Foster-Nyarko E."/>
            <person name="Jarju S."/>
            <person name="Secka A."/>
            <person name="Antonio M."/>
            <person name="Oren A."/>
            <person name="Chaudhuri R.R."/>
            <person name="La Ragione R."/>
            <person name="Hildebrand F."/>
            <person name="Pallen M.J."/>
        </authorList>
    </citation>
    <scope>NUCLEOTIDE SEQUENCE</scope>
    <source>
        <strain evidence="1">ChiSjej5B23-16112</strain>
    </source>
</reference>
<name>A0A921HZ87_9FIRM</name>
<gene>
    <name evidence="1" type="ORF">K8V82_01970</name>
</gene>
<organism evidence="1 2">
    <name type="scientific">Lachnoclostridium phocaeense</name>
    <dbReference type="NCBI Taxonomy" id="1871021"/>
    <lineage>
        <taxon>Bacteria</taxon>
        <taxon>Bacillati</taxon>
        <taxon>Bacillota</taxon>
        <taxon>Clostridia</taxon>
        <taxon>Lachnospirales</taxon>
        <taxon>Lachnospiraceae</taxon>
    </lineage>
</organism>
<accession>A0A921HZ87</accession>
<dbReference type="Proteomes" id="UP000769156">
    <property type="component" value="Unassembled WGS sequence"/>
</dbReference>
<dbReference type="NCBIfam" id="TIGR01784">
    <property type="entry name" value="T_den_put_tspse"/>
    <property type="match status" value="1"/>
</dbReference>